<dbReference type="PANTHER" id="PTHR43767:SF1">
    <property type="entry name" value="NONRIBOSOMAL PEPTIDE SYNTHASE PES1 (EUROFUNG)-RELATED"/>
    <property type="match status" value="1"/>
</dbReference>
<sequence>MNSIENHTVNVLDRLKATGSRDAIVSGTRRISGTEALRRVLRYAAALRDTRLGNGDGVALFVGNSPEASLLMLAVHFVGCRLVFVPPEPGDSELAAFVQRAQVKALFFDPGFEERARQITGRVDVPHVFSPGRSSLATDFLSVAPDHTDLVPHEAADGRHVATLLYTGGTTGTPRLVTHRSGYYEALTRVSARYRDEVSASPKMLVCTLTTHTSGHLASLIGILTGATVVLLRTFDAGSALSVMRSEHVTAMMTVTPMLYELLDHPDCPAGGFPSLRTLFYTGAAAAPARLRQAIGRFGPVLHQIYGASENGLVTELTPQEHDLARPESLTSCGRPRPGAEVELRDADGRPVPAGQVGELYVRSGTVMDGYWNDPEGTAEVLGPDGWFRSGDLARQDDQGYLYLVDRMKDIIVTGRTADNVYSRLLDDFLISLPAVKDAATIGLPGADGTEKVHVVLVPQDPARVPDFAALTRRITHALGDLYAPDSYSVAVSLPQTAVSKTDKKALRAALLTAQM</sequence>
<dbReference type="AlphaFoldDB" id="A0A9Q3VZ52"/>
<dbReference type="InterPro" id="IPR042099">
    <property type="entry name" value="ANL_N_sf"/>
</dbReference>
<evidence type="ECO:0000259" key="1">
    <source>
        <dbReference type="Pfam" id="PF00501"/>
    </source>
</evidence>
<dbReference type="Gene3D" id="3.40.50.12780">
    <property type="entry name" value="N-terminal domain of ligase-like"/>
    <property type="match status" value="1"/>
</dbReference>
<evidence type="ECO:0000313" key="3">
    <source>
        <dbReference type="Proteomes" id="UP001108029"/>
    </source>
</evidence>
<dbReference type="Proteomes" id="UP001108029">
    <property type="component" value="Unassembled WGS sequence"/>
</dbReference>
<dbReference type="InterPro" id="IPR000873">
    <property type="entry name" value="AMP-dep_synth/lig_dom"/>
</dbReference>
<dbReference type="PANTHER" id="PTHR43767">
    <property type="entry name" value="LONG-CHAIN-FATTY-ACID--COA LIGASE"/>
    <property type="match status" value="1"/>
</dbReference>
<dbReference type="InterPro" id="IPR045851">
    <property type="entry name" value="AMP-bd_C_sf"/>
</dbReference>
<proteinExistence type="predicted"/>
<dbReference type="InterPro" id="IPR050237">
    <property type="entry name" value="ATP-dep_AMP-bd_enzyme"/>
</dbReference>
<protein>
    <submittedName>
        <fullName evidence="2">AMP-binding protein</fullName>
    </submittedName>
</protein>
<dbReference type="Pfam" id="PF00501">
    <property type="entry name" value="AMP-binding"/>
    <property type="match status" value="1"/>
</dbReference>
<accession>A0A9Q3VZ52</accession>
<dbReference type="GO" id="GO:0016878">
    <property type="term" value="F:acid-thiol ligase activity"/>
    <property type="evidence" value="ECO:0007669"/>
    <property type="project" value="UniProtKB-ARBA"/>
</dbReference>
<feature type="domain" description="AMP-dependent synthetase/ligase" evidence="1">
    <location>
        <begin position="16"/>
        <end position="372"/>
    </location>
</feature>
<evidence type="ECO:0000313" key="2">
    <source>
        <dbReference type="EMBL" id="MCD9881086.1"/>
    </source>
</evidence>
<dbReference type="Gene3D" id="3.30.300.30">
    <property type="match status" value="1"/>
</dbReference>
<dbReference type="RefSeq" id="WP_232656045.1">
    <property type="nucleotide sequence ID" value="NZ_JAJSBI010000061.1"/>
</dbReference>
<dbReference type="SUPFAM" id="SSF56801">
    <property type="entry name" value="Acetyl-CoA synthetase-like"/>
    <property type="match status" value="1"/>
</dbReference>
<gene>
    <name evidence="2" type="ORF">LJ657_47765</name>
</gene>
<dbReference type="InterPro" id="IPR020845">
    <property type="entry name" value="AMP-binding_CS"/>
</dbReference>
<dbReference type="EMBL" id="JAJSBI010000061">
    <property type="protein sequence ID" value="MCD9881086.1"/>
    <property type="molecule type" value="Genomic_DNA"/>
</dbReference>
<keyword evidence="3" id="KW-1185">Reference proteome</keyword>
<comment type="caution">
    <text evidence="2">The sequence shown here is derived from an EMBL/GenBank/DDBJ whole genome shotgun (WGS) entry which is preliminary data.</text>
</comment>
<dbReference type="PROSITE" id="PS00455">
    <property type="entry name" value="AMP_BINDING"/>
    <property type="match status" value="1"/>
</dbReference>
<reference evidence="2" key="1">
    <citation type="submission" date="2021-12" db="EMBL/GenBank/DDBJ databases">
        <authorList>
            <person name="Lee J.-H."/>
            <person name="Kim S.-B."/>
        </authorList>
    </citation>
    <scope>NUCLEOTIDE SEQUENCE</scope>
    <source>
        <strain evidence="2">NR30</strain>
    </source>
</reference>
<organism evidence="2 3">
    <name type="scientific">Streptomyces guryensis</name>
    <dbReference type="NCBI Taxonomy" id="2886947"/>
    <lineage>
        <taxon>Bacteria</taxon>
        <taxon>Bacillati</taxon>
        <taxon>Actinomycetota</taxon>
        <taxon>Actinomycetes</taxon>
        <taxon>Kitasatosporales</taxon>
        <taxon>Streptomycetaceae</taxon>
        <taxon>Streptomyces</taxon>
    </lineage>
</organism>
<name>A0A9Q3VZ52_9ACTN</name>